<keyword evidence="1" id="KW-0472">Membrane</keyword>
<dbReference type="AlphaFoldDB" id="A0A2N3Y747"/>
<protein>
    <submittedName>
        <fullName evidence="3">TadE-like protein</fullName>
    </submittedName>
</protein>
<keyword evidence="4" id="KW-1185">Reference proteome</keyword>
<organism evidence="3 4">
    <name type="scientific">Saccharopolyspora spinosa</name>
    <dbReference type="NCBI Taxonomy" id="60894"/>
    <lineage>
        <taxon>Bacteria</taxon>
        <taxon>Bacillati</taxon>
        <taxon>Actinomycetota</taxon>
        <taxon>Actinomycetes</taxon>
        <taxon>Pseudonocardiales</taxon>
        <taxon>Pseudonocardiaceae</taxon>
        <taxon>Saccharopolyspora</taxon>
    </lineage>
</organism>
<evidence type="ECO:0000313" key="3">
    <source>
        <dbReference type="EMBL" id="PKW18762.1"/>
    </source>
</evidence>
<dbReference type="Proteomes" id="UP000233786">
    <property type="component" value="Unassembled WGS sequence"/>
</dbReference>
<gene>
    <name evidence="3" type="ORF">A8926_6890</name>
</gene>
<feature type="domain" description="TadE-like" evidence="2">
    <location>
        <begin position="18"/>
        <end position="59"/>
    </location>
</feature>
<sequence>MKATSVHTRCRNTQDDTGSAAVELAVLAPLALLLLVTVLQAGLWWHTRTLCLAAAQQGVQAARTVTGTADDAQNAATAFLARAATVVDAPVVTAEIGDRAVTVRVAATAPRLLPIPGLDRIEQEARAAKERFTTPGSTP</sequence>
<accession>A0A2N3Y747</accession>
<keyword evidence="1" id="KW-0812">Transmembrane</keyword>
<dbReference type="RefSeq" id="WP_010310286.1">
    <property type="nucleotide sequence ID" value="NZ_CP061007.1"/>
</dbReference>
<proteinExistence type="predicted"/>
<dbReference type="Pfam" id="PF07811">
    <property type="entry name" value="TadE"/>
    <property type="match status" value="1"/>
</dbReference>
<feature type="transmembrane region" description="Helical" evidence="1">
    <location>
        <begin position="21"/>
        <end position="45"/>
    </location>
</feature>
<comment type="caution">
    <text evidence="3">The sequence shown here is derived from an EMBL/GenBank/DDBJ whole genome shotgun (WGS) entry which is preliminary data.</text>
</comment>
<keyword evidence="1" id="KW-1133">Transmembrane helix</keyword>
<dbReference type="EMBL" id="PJNB01000001">
    <property type="protein sequence ID" value="PKW18762.1"/>
    <property type="molecule type" value="Genomic_DNA"/>
</dbReference>
<reference evidence="3" key="1">
    <citation type="submission" date="2017-12" db="EMBL/GenBank/DDBJ databases">
        <title>Sequencing the genomes of 1000 Actinobacteria strains.</title>
        <authorList>
            <person name="Klenk H.-P."/>
        </authorList>
    </citation>
    <scope>NUCLEOTIDE SEQUENCE [LARGE SCALE GENOMIC DNA]</scope>
    <source>
        <strain evidence="3">DSM 44228</strain>
    </source>
</reference>
<evidence type="ECO:0000259" key="2">
    <source>
        <dbReference type="Pfam" id="PF07811"/>
    </source>
</evidence>
<dbReference type="STRING" id="994479.GCA_000194155_04911"/>
<evidence type="ECO:0000313" key="4">
    <source>
        <dbReference type="Proteomes" id="UP000233786"/>
    </source>
</evidence>
<evidence type="ECO:0000256" key="1">
    <source>
        <dbReference type="SAM" id="Phobius"/>
    </source>
</evidence>
<dbReference type="InterPro" id="IPR012495">
    <property type="entry name" value="TadE-like_dom"/>
</dbReference>
<dbReference type="OrthoDB" id="3697135at2"/>
<name>A0A2N3Y747_SACSN</name>